<keyword evidence="2" id="KW-0805">Transcription regulation</keyword>
<sequence length="225" mass="26999">MSIQKYFFPEKISSDQIVESIKQRNNQKYKSFEKSIQFLYQHYFPKVKFMVLKMSGNELEAEDVFQEAITKVIWSIDQGNFQGKSHISTYLYTIAKNMWLKTLERRKREQEVLNTELYPIYKQEDIVDALPDIYTTAEEEEQDLDQVLHFKKLLDKIGDDCRNILKCFYFKELSYDQILDLPNNKYASEQVIRNKKSRCLKYLRKGLQDFEVETDKLLDYIKDCL</sequence>
<gene>
    <name evidence="7" type="ORF">BC781_108159</name>
</gene>
<dbReference type="PANTHER" id="PTHR43133">
    <property type="entry name" value="RNA POLYMERASE ECF-TYPE SIGMA FACTO"/>
    <property type="match status" value="1"/>
</dbReference>
<evidence type="ECO:0000256" key="4">
    <source>
        <dbReference type="ARBA" id="ARBA00023125"/>
    </source>
</evidence>
<dbReference type="InterPro" id="IPR007627">
    <property type="entry name" value="RNA_pol_sigma70_r2"/>
</dbReference>
<dbReference type="PANTHER" id="PTHR43133:SF8">
    <property type="entry name" value="RNA POLYMERASE SIGMA FACTOR HI_1459-RELATED"/>
    <property type="match status" value="1"/>
</dbReference>
<evidence type="ECO:0000313" key="7">
    <source>
        <dbReference type="EMBL" id="PWJ38024.1"/>
    </source>
</evidence>
<evidence type="ECO:0000256" key="2">
    <source>
        <dbReference type="ARBA" id="ARBA00023015"/>
    </source>
</evidence>
<feature type="domain" description="RNA polymerase sigma-70 region 2" evidence="6">
    <location>
        <begin position="39"/>
        <end position="108"/>
    </location>
</feature>
<protein>
    <submittedName>
        <fullName evidence="7">RNA polymerase sigma factor (Sigma-70 family)</fullName>
    </submittedName>
</protein>
<reference evidence="7 8" key="1">
    <citation type="submission" date="2018-03" db="EMBL/GenBank/DDBJ databases">
        <title>Genomic Encyclopedia of Archaeal and Bacterial Type Strains, Phase II (KMG-II): from individual species to whole genera.</title>
        <authorList>
            <person name="Goeker M."/>
        </authorList>
    </citation>
    <scope>NUCLEOTIDE SEQUENCE [LARGE SCALE GENOMIC DNA]</scope>
    <source>
        <strain evidence="7 8">DSM 28229</strain>
    </source>
</reference>
<dbReference type="InterPro" id="IPR036388">
    <property type="entry name" value="WH-like_DNA-bd_sf"/>
</dbReference>
<dbReference type="OrthoDB" id="1099849at2"/>
<keyword evidence="4" id="KW-0238">DNA-binding</keyword>
<comment type="similarity">
    <text evidence="1">Belongs to the sigma-70 factor family. ECF subfamily.</text>
</comment>
<organism evidence="7 8">
    <name type="scientific">Sediminitomix flava</name>
    <dbReference type="NCBI Taxonomy" id="379075"/>
    <lineage>
        <taxon>Bacteria</taxon>
        <taxon>Pseudomonadati</taxon>
        <taxon>Bacteroidota</taxon>
        <taxon>Cytophagia</taxon>
        <taxon>Cytophagales</taxon>
        <taxon>Flammeovirgaceae</taxon>
        <taxon>Sediminitomix</taxon>
    </lineage>
</organism>
<keyword evidence="3" id="KW-0731">Sigma factor</keyword>
<dbReference type="InterPro" id="IPR013325">
    <property type="entry name" value="RNA_pol_sigma_r2"/>
</dbReference>
<evidence type="ECO:0000313" key="8">
    <source>
        <dbReference type="Proteomes" id="UP000245535"/>
    </source>
</evidence>
<evidence type="ECO:0000256" key="1">
    <source>
        <dbReference type="ARBA" id="ARBA00010641"/>
    </source>
</evidence>
<evidence type="ECO:0000256" key="5">
    <source>
        <dbReference type="ARBA" id="ARBA00023163"/>
    </source>
</evidence>
<comment type="caution">
    <text evidence="7">The sequence shown here is derived from an EMBL/GenBank/DDBJ whole genome shotgun (WGS) entry which is preliminary data.</text>
</comment>
<dbReference type="Pfam" id="PF04542">
    <property type="entry name" value="Sigma70_r2"/>
    <property type="match status" value="1"/>
</dbReference>
<keyword evidence="8" id="KW-1185">Reference proteome</keyword>
<evidence type="ECO:0000256" key="3">
    <source>
        <dbReference type="ARBA" id="ARBA00023082"/>
    </source>
</evidence>
<dbReference type="InterPro" id="IPR014284">
    <property type="entry name" value="RNA_pol_sigma-70_dom"/>
</dbReference>
<dbReference type="GO" id="GO:0003677">
    <property type="term" value="F:DNA binding"/>
    <property type="evidence" value="ECO:0007669"/>
    <property type="project" value="UniProtKB-KW"/>
</dbReference>
<dbReference type="InterPro" id="IPR039425">
    <property type="entry name" value="RNA_pol_sigma-70-like"/>
</dbReference>
<dbReference type="SUPFAM" id="SSF88946">
    <property type="entry name" value="Sigma2 domain of RNA polymerase sigma factors"/>
    <property type="match status" value="1"/>
</dbReference>
<dbReference type="Proteomes" id="UP000245535">
    <property type="component" value="Unassembled WGS sequence"/>
</dbReference>
<keyword evidence="5" id="KW-0804">Transcription</keyword>
<dbReference type="SUPFAM" id="SSF88659">
    <property type="entry name" value="Sigma3 and sigma4 domains of RNA polymerase sigma factors"/>
    <property type="match status" value="1"/>
</dbReference>
<dbReference type="InterPro" id="IPR013324">
    <property type="entry name" value="RNA_pol_sigma_r3/r4-like"/>
</dbReference>
<accession>A0A315Z4L6</accession>
<dbReference type="RefSeq" id="WP_109622269.1">
    <property type="nucleotide sequence ID" value="NZ_QGDO01000008.1"/>
</dbReference>
<dbReference type="AlphaFoldDB" id="A0A315Z4L6"/>
<dbReference type="GO" id="GO:0016987">
    <property type="term" value="F:sigma factor activity"/>
    <property type="evidence" value="ECO:0007669"/>
    <property type="project" value="UniProtKB-KW"/>
</dbReference>
<dbReference type="Gene3D" id="1.10.1740.10">
    <property type="match status" value="1"/>
</dbReference>
<dbReference type="EMBL" id="QGDO01000008">
    <property type="protein sequence ID" value="PWJ38024.1"/>
    <property type="molecule type" value="Genomic_DNA"/>
</dbReference>
<dbReference type="GO" id="GO:0006352">
    <property type="term" value="P:DNA-templated transcription initiation"/>
    <property type="evidence" value="ECO:0007669"/>
    <property type="project" value="InterPro"/>
</dbReference>
<dbReference type="NCBIfam" id="TIGR02937">
    <property type="entry name" value="sigma70-ECF"/>
    <property type="match status" value="1"/>
</dbReference>
<proteinExistence type="inferred from homology"/>
<name>A0A315Z4L6_SEDFL</name>
<evidence type="ECO:0000259" key="6">
    <source>
        <dbReference type="Pfam" id="PF04542"/>
    </source>
</evidence>
<dbReference type="Gene3D" id="1.10.10.10">
    <property type="entry name" value="Winged helix-like DNA-binding domain superfamily/Winged helix DNA-binding domain"/>
    <property type="match status" value="1"/>
</dbReference>